<organism evidence="1 2">
    <name type="scientific">Martelella radicis</name>
    <dbReference type="NCBI Taxonomy" id="1397476"/>
    <lineage>
        <taxon>Bacteria</taxon>
        <taxon>Pseudomonadati</taxon>
        <taxon>Pseudomonadota</taxon>
        <taxon>Alphaproteobacteria</taxon>
        <taxon>Hyphomicrobiales</taxon>
        <taxon>Aurantimonadaceae</taxon>
        <taxon>Martelella</taxon>
    </lineage>
</organism>
<reference evidence="1 2" key="1">
    <citation type="submission" date="2020-08" db="EMBL/GenBank/DDBJ databases">
        <title>Genomic Encyclopedia of Type Strains, Phase IV (KMG-IV): sequencing the most valuable type-strain genomes for metagenomic binning, comparative biology and taxonomic classification.</title>
        <authorList>
            <person name="Goeker M."/>
        </authorList>
    </citation>
    <scope>NUCLEOTIDE SEQUENCE [LARGE SCALE GENOMIC DNA]</scope>
    <source>
        <strain evidence="1 2">DSM 28101</strain>
    </source>
</reference>
<evidence type="ECO:0000313" key="1">
    <source>
        <dbReference type="EMBL" id="MBB4124651.1"/>
    </source>
</evidence>
<dbReference type="Proteomes" id="UP000530571">
    <property type="component" value="Unassembled WGS sequence"/>
</dbReference>
<protein>
    <submittedName>
        <fullName evidence="1">Uncharacterized protein</fullName>
    </submittedName>
</protein>
<proteinExistence type="predicted"/>
<dbReference type="AlphaFoldDB" id="A0A7W6KNR8"/>
<gene>
    <name evidence="1" type="ORF">GGR30_004611</name>
</gene>
<dbReference type="EMBL" id="JACIDZ010000029">
    <property type="protein sequence ID" value="MBB4124651.1"/>
    <property type="molecule type" value="Genomic_DNA"/>
</dbReference>
<evidence type="ECO:0000313" key="2">
    <source>
        <dbReference type="Proteomes" id="UP000530571"/>
    </source>
</evidence>
<comment type="caution">
    <text evidence="1">The sequence shown here is derived from an EMBL/GenBank/DDBJ whole genome shotgun (WGS) entry which is preliminary data.</text>
</comment>
<accession>A0A7W6KNR8</accession>
<name>A0A7W6KNR8_9HYPH</name>
<sequence length="33" mass="3522">MSLVSAMPFPGLGRLLADIDAETVDRVSVKGEF</sequence>
<keyword evidence="2" id="KW-1185">Reference proteome</keyword>